<keyword evidence="2" id="KW-1185">Reference proteome</keyword>
<gene>
    <name evidence="1" type="ORF">Triagg1_6057</name>
</gene>
<dbReference type="GeneID" id="87920544"/>
<evidence type="ECO:0000313" key="2">
    <source>
        <dbReference type="Proteomes" id="UP001273209"/>
    </source>
</evidence>
<comment type="caution">
    <text evidence="1">The sequence shown here is derived from an EMBL/GenBank/DDBJ whole genome shotgun (WGS) entry which is preliminary data.</text>
</comment>
<dbReference type="RefSeq" id="XP_062754914.1">
    <property type="nucleotide sequence ID" value="XM_062900639.1"/>
</dbReference>
<dbReference type="AlphaFoldDB" id="A0AAE1IFJ0"/>
<organism evidence="1 2">
    <name type="scientific">Trichoderma aggressivum f. europaeum</name>
    <dbReference type="NCBI Taxonomy" id="173218"/>
    <lineage>
        <taxon>Eukaryota</taxon>
        <taxon>Fungi</taxon>
        <taxon>Dikarya</taxon>
        <taxon>Ascomycota</taxon>
        <taxon>Pezizomycotina</taxon>
        <taxon>Sordariomycetes</taxon>
        <taxon>Hypocreomycetidae</taxon>
        <taxon>Hypocreales</taxon>
        <taxon>Hypocreaceae</taxon>
        <taxon>Trichoderma</taxon>
    </lineage>
</organism>
<sequence length="107" mass="11088">MLPAAREPTPGRVANPQFDLTAKGCLAVQTPLPLASYAPKGAGTALARQGTCTGRLSGTSYAPATVPSTVQVHAAAVLESEKVPVVTNWQRSVPVPHPELVLVHSEP</sequence>
<dbReference type="EMBL" id="JAWRVG010000023">
    <property type="protein sequence ID" value="KAK4071396.1"/>
    <property type="molecule type" value="Genomic_DNA"/>
</dbReference>
<proteinExistence type="predicted"/>
<accession>A0AAE1IFJ0</accession>
<evidence type="ECO:0000313" key="1">
    <source>
        <dbReference type="EMBL" id="KAK4071396.1"/>
    </source>
</evidence>
<reference evidence="1" key="1">
    <citation type="submission" date="2023-11" db="EMBL/GenBank/DDBJ databases">
        <title>The genome sequences of three competitors of mushroom-forming fungi.</title>
        <authorList>
            <person name="Beijen E."/>
            <person name="Ohm R.A."/>
        </authorList>
    </citation>
    <scope>NUCLEOTIDE SEQUENCE</scope>
    <source>
        <strain evidence="1">CBS 100526</strain>
    </source>
</reference>
<name>A0AAE1IFJ0_9HYPO</name>
<protein>
    <submittedName>
        <fullName evidence="1">Uncharacterized protein</fullName>
    </submittedName>
</protein>
<dbReference type="Proteomes" id="UP001273209">
    <property type="component" value="Unassembled WGS sequence"/>
</dbReference>